<reference evidence="1" key="1">
    <citation type="journal article" date="2020" name="Nat. Commun.">
        <title>Large-scale genome sequencing of mycorrhizal fungi provides insights into the early evolution of symbiotic traits.</title>
        <authorList>
            <person name="Miyauchi S."/>
            <person name="Kiss E."/>
            <person name="Kuo A."/>
            <person name="Drula E."/>
            <person name="Kohler A."/>
            <person name="Sanchez-Garcia M."/>
            <person name="Morin E."/>
            <person name="Andreopoulos B."/>
            <person name="Barry K.W."/>
            <person name="Bonito G."/>
            <person name="Buee M."/>
            <person name="Carver A."/>
            <person name="Chen C."/>
            <person name="Cichocki N."/>
            <person name="Clum A."/>
            <person name="Culley D."/>
            <person name="Crous P.W."/>
            <person name="Fauchery L."/>
            <person name="Girlanda M."/>
            <person name="Hayes R.D."/>
            <person name="Keri Z."/>
            <person name="LaButti K."/>
            <person name="Lipzen A."/>
            <person name="Lombard V."/>
            <person name="Magnuson J."/>
            <person name="Maillard F."/>
            <person name="Murat C."/>
            <person name="Nolan M."/>
            <person name="Ohm R.A."/>
            <person name="Pangilinan J."/>
            <person name="Pereira M.F."/>
            <person name="Perotto S."/>
            <person name="Peter M."/>
            <person name="Pfister S."/>
            <person name="Riley R."/>
            <person name="Sitrit Y."/>
            <person name="Stielow J.B."/>
            <person name="Szollosi G."/>
            <person name="Zifcakova L."/>
            <person name="Stursova M."/>
            <person name="Spatafora J.W."/>
            <person name="Tedersoo L."/>
            <person name="Vaario L.M."/>
            <person name="Yamada A."/>
            <person name="Yan M."/>
            <person name="Wang P."/>
            <person name="Xu J."/>
            <person name="Bruns T."/>
            <person name="Baldrian P."/>
            <person name="Vilgalys R."/>
            <person name="Dunand C."/>
            <person name="Henrissat B."/>
            <person name="Grigoriev I.V."/>
            <person name="Hibbett D."/>
            <person name="Nagy L.G."/>
            <person name="Martin F.M."/>
        </authorList>
    </citation>
    <scope>NUCLEOTIDE SEQUENCE</scope>
    <source>
        <strain evidence="1">UP504</strain>
    </source>
</reference>
<proteinExistence type="predicted"/>
<evidence type="ECO:0000313" key="2">
    <source>
        <dbReference type="Proteomes" id="UP000886523"/>
    </source>
</evidence>
<keyword evidence="2" id="KW-1185">Reference proteome</keyword>
<gene>
    <name evidence="1" type="ORF">BS47DRAFT_1350410</name>
</gene>
<dbReference type="Proteomes" id="UP000886523">
    <property type="component" value="Unassembled WGS sequence"/>
</dbReference>
<sequence>TSTFGAGAKFDATTTRLWDLAQDMEHRDVLDLTLDIMGLIAHWDQVDRQVSRPIPNSGGRDILTACLA</sequence>
<protein>
    <submittedName>
        <fullName evidence="1">Uncharacterized protein</fullName>
    </submittedName>
</protein>
<name>A0A9P6DRF5_9AGAM</name>
<feature type="non-terminal residue" evidence="1">
    <location>
        <position position="1"/>
    </location>
</feature>
<dbReference type="EMBL" id="MU129060">
    <property type="protein sequence ID" value="KAF9508373.1"/>
    <property type="molecule type" value="Genomic_DNA"/>
</dbReference>
<accession>A0A9P6DRF5</accession>
<organism evidence="1 2">
    <name type="scientific">Hydnum rufescens UP504</name>
    <dbReference type="NCBI Taxonomy" id="1448309"/>
    <lineage>
        <taxon>Eukaryota</taxon>
        <taxon>Fungi</taxon>
        <taxon>Dikarya</taxon>
        <taxon>Basidiomycota</taxon>
        <taxon>Agaricomycotina</taxon>
        <taxon>Agaricomycetes</taxon>
        <taxon>Cantharellales</taxon>
        <taxon>Hydnaceae</taxon>
        <taxon>Hydnum</taxon>
    </lineage>
</organism>
<dbReference type="AlphaFoldDB" id="A0A9P6DRF5"/>
<comment type="caution">
    <text evidence="1">The sequence shown here is derived from an EMBL/GenBank/DDBJ whole genome shotgun (WGS) entry which is preliminary data.</text>
</comment>
<evidence type="ECO:0000313" key="1">
    <source>
        <dbReference type="EMBL" id="KAF9508373.1"/>
    </source>
</evidence>